<reference evidence="3 4" key="1">
    <citation type="submission" date="2020-08" db="EMBL/GenBank/DDBJ databases">
        <title>Genomic Encyclopedia of Type Strains, Phase IV (KMG-IV): sequencing the most valuable type-strain genomes for metagenomic binning, comparative biology and taxonomic classification.</title>
        <authorList>
            <person name="Goeker M."/>
        </authorList>
    </citation>
    <scope>NUCLEOTIDE SEQUENCE [LARGE SCALE GENOMIC DNA]</scope>
    <source>
        <strain evidence="3 4">DSM 105137</strain>
    </source>
</reference>
<dbReference type="PANTHER" id="PTHR46268:SF6">
    <property type="entry name" value="UNIVERSAL STRESS PROTEIN UP12"/>
    <property type="match status" value="1"/>
</dbReference>
<evidence type="ECO:0000313" key="4">
    <source>
        <dbReference type="Proteomes" id="UP000576209"/>
    </source>
</evidence>
<dbReference type="InterPro" id="IPR006016">
    <property type="entry name" value="UspA"/>
</dbReference>
<dbReference type="PANTHER" id="PTHR46268">
    <property type="entry name" value="STRESS RESPONSE PROTEIN NHAX"/>
    <property type="match status" value="1"/>
</dbReference>
<organism evidence="3 4">
    <name type="scientific">Neolewinella aquimaris</name>
    <dbReference type="NCBI Taxonomy" id="1835722"/>
    <lineage>
        <taxon>Bacteria</taxon>
        <taxon>Pseudomonadati</taxon>
        <taxon>Bacteroidota</taxon>
        <taxon>Saprospiria</taxon>
        <taxon>Saprospirales</taxon>
        <taxon>Lewinellaceae</taxon>
        <taxon>Neolewinella</taxon>
    </lineage>
</organism>
<sequence>MNKILVPVDFSTASAAALRFATYLSEATGLQLSVIHVYNSLISSNRPETPEERAAAREALRKELRQFTEAHVFSSSAINTVETILAEGVPPVYIKWRSQDENVAFIIMGGIGTGVGGKLDLFGGIAQQVSDGGGCPVILIPRGFTDELMRKTAKLWRGVAAGM</sequence>
<evidence type="ECO:0000256" key="1">
    <source>
        <dbReference type="ARBA" id="ARBA00008791"/>
    </source>
</evidence>
<gene>
    <name evidence="3" type="ORF">GGR28_001707</name>
</gene>
<dbReference type="SUPFAM" id="SSF52402">
    <property type="entry name" value="Adenine nucleotide alpha hydrolases-like"/>
    <property type="match status" value="1"/>
</dbReference>
<dbReference type="InterPro" id="IPR006015">
    <property type="entry name" value="Universal_stress_UspA"/>
</dbReference>
<proteinExistence type="inferred from homology"/>
<keyword evidence="4" id="KW-1185">Reference proteome</keyword>
<feature type="domain" description="UspA" evidence="2">
    <location>
        <begin position="2"/>
        <end position="141"/>
    </location>
</feature>
<accession>A0A840E1W5</accession>
<dbReference type="EMBL" id="JACIFF010000003">
    <property type="protein sequence ID" value="MBB4079090.1"/>
    <property type="molecule type" value="Genomic_DNA"/>
</dbReference>
<dbReference type="AlphaFoldDB" id="A0A840E1W5"/>
<comment type="similarity">
    <text evidence="1">Belongs to the universal stress protein A family.</text>
</comment>
<evidence type="ECO:0000259" key="2">
    <source>
        <dbReference type="Pfam" id="PF00582"/>
    </source>
</evidence>
<dbReference type="PRINTS" id="PR01438">
    <property type="entry name" value="UNVRSLSTRESS"/>
</dbReference>
<dbReference type="Gene3D" id="3.40.50.620">
    <property type="entry name" value="HUPs"/>
    <property type="match status" value="1"/>
</dbReference>
<comment type="caution">
    <text evidence="3">The sequence shown here is derived from an EMBL/GenBank/DDBJ whole genome shotgun (WGS) entry which is preliminary data.</text>
</comment>
<dbReference type="Proteomes" id="UP000576209">
    <property type="component" value="Unassembled WGS sequence"/>
</dbReference>
<dbReference type="CDD" id="cd00293">
    <property type="entry name" value="USP-like"/>
    <property type="match status" value="1"/>
</dbReference>
<name>A0A840E1W5_9BACT</name>
<dbReference type="RefSeq" id="WP_183495329.1">
    <property type="nucleotide sequence ID" value="NZ_JACIFF010000003.1"/>
</dbReference>
<dbReference type="Pfam" id="PF00582">
    <property type="entry name" value="Usp"/>
    <property type="match status" value="1"/>
</dbReference>
<evidence type="ECO:0000313" key="3">
    <source>
        <dbReference type="EMBL" id="MBB4079090.1"/>
    </source>
</evidence>
<protein>
    <submittedName>
        <fullName evidence="3">Nucleotide-binding universal stress UspA family protein</fullName>
    </submittedName>
</protein>
<dbReference type="InterPro" id="IPR014729">
    <property type="entry name" value="Rossmann-like_a/b/a_fold"/>
</dbReference>